<dbReference type="EMBL" id="KK122351">
    <property type="protein sequence ID" value="KFM82558.1"/>
    <property type="molecule type" value="Genomic_DNA"/>
</dbReference>
<dbReference type="Proteomes" id="UP000054359">
    <property type="component" value="Unassembled WGS sequence"/>
</dbReference>
<reference evidence="1 2" key="1">
    <citation type="submission" date="2013-11" db="EMBL/GenBank/DDBJ databases">
        <title>Genome sequencing of Stegodyphus mimosarum.</title>
        <authorList>
            <person name="Bechsgaard J."/>
        </authorList>
    </citation>
    <scope>NUCLEOTIDE SEQUENCE [LARGE SCALE GENOMIC DNA]</scope>
</reference>
<dbReference type="AlphaFoldDB" id="A0A087UYW9"/>
<name>A0A087UYW9_STEMI</name>
<evidence type="ECO:0000313" key="1">
    <source>
        <dbReference type="EMBL" id="KFM82558.1"/>
    </source>
</evidence>
<accession>A0A087UYW9</accession>
<organism evidence="1 2">
    <name type="scientific">Stegodyphus mimosarum</name>
    <name type="common">African social velvet spider</name>
    <dbReference type="NCBI Taxonomy" id="407821"/>
    <lineage>
        <taxon>Eukaryota</taxon>
        <taxon>Metazoa</taxon>
        <taxon>Ecdysozoa</taxon>
        <taxon>Arthropoda</taxon>
        <taxon>Chelicerata</taxon>
        <taxon>Arachnida</taxon>
        <taxon>Araneae</taxon>
        <taxon>Araneomorphae</taxon>
        <taxon>Entelegynae</taxon>
        <taxon>Eresoidea</taxon>
        <taxon>Eresidae</taxon>
        <taxon>Stegodyphus</taxon>
    </lineage>
</organism>
<dbReference type="OrthoDB" id="10445186at2759"/>
<proteinExistence type="predicted"/>
<feature type="non-terminal residue" evidence="1">
    <location>
        <position position="49"/>
    </location>
</feature>
<protein>
    <submittedName>
        <fullName evidence="1">Uncharacterized protein</fullName>
    </submittedName>
</protein>
<evidence type="ECO:0000313" key="2">
    <source>
        <dbReference type="Proteomes" id="UP000054359"/>
    </source>
</evidence>
<sequence>MLEPCDDLCECCDKGYYCVPRMEGRIKMCGPFQPEKARKRGFNCTEKFL</sequence>
<keyword evidence="2" id="KW-1185">Reference proteome</keyword>
<gene>
    <name evidence="1" type="ORF">X975_04491</name>
</gene>